<accession>A0ABP9CE34</accession>
<organism evidence="1 2">
    <name type="scientific">Actinomycetospora chlora</name>
    <dbReference type="NCBI Taxonomy" id="663608"/>
    <lineage>
        <taxon>Bacteria</taxon>
        <taxon>Bacillati</taxon>
        <taxon>Actinomycetota</taxon>
        <taxon>Actinomycetes</taxon>
        <taxon>Pseudonocardiales</taxon>
        <taxon>Pseudonocardiaceae</taxon>
        <taxon>Actinomycetospora</taxon>
    </lineage>
</organism>
<protein>
    <submittedName>
        <fullName evidence="1">Uncharacterized protein</fullName>
    </submittedName>
</protein>
<proteinExistence type="predicted"/>
<dbReference type="Proteomes" id="UP001500928">
    <property type="component" value="Unassembled WGS sequence"/>
</dbReference>
<comment type="caution">
    <text evidence="1">The sequence shown here is derived from an EMBL/GenBank/DDBJ whole genome shotgun (WGS) entry which is preliminary data.</text>
</comment>
<sequence length="83" mass="9019">MLVAVRELELRGRERATADGATGARPPGHGFHRVHAAALLAGRAGARPTSPPPARSRELVTVCVREKVLTREFAIIATDHYPW</sequence>
<evidence type="ECO:0000313" key="1">
    <source>
        <dbReference type="EMBL" id="GAA4807826.1"/>
    </source>
</evidence>
<evidence type="ECO:0000313" key="2">
    <source>
        <dbReference type="Proteomes" id="UP001500928"/>
    </source>
</evidence>
<dbReference type="EMBL" id="BAABHO010000058">
    <property type="protein sequence ID" value="GAA4807826.1"/>
    <property type="molecule type" value="Genomic_DNA"/>
</dbReference>
<name>A0ABP9CE34_9PSEU</name>
<keyword evidence="2" id="KW-1185">Reference proteome</keyword>
<reference evidence="2" key="1">
    <citation type="journal article" date="2019" name="Int. J. Syst. Evol. Microbiol.">
        <title>The Global Catalogue of Microorganisms (GCM) 10K type strain sequencing project: providing services to taxonomists for standard genome sequencing and annotation.</title>
        <authorList>
            <consortium name="The Broad Institute Genomics Platform"/>
            <consortium name="The Broad Institute Genome Sequencing Center for Infectious Disease"/>
            <person name="Wu L."/>
            <person name="Ma J."/>
        </authorList>
    </citation>
    <scope>NUCLEOTIDE SEQUENCE [LARGE SCALE GENOMIC DNA]</scope>
    <source>
        <strain evidence="2">JCM 17979</strain>
    </source>
</reference>
<gene>
    <name evidence="1" type="ORF">GCM10023200_51870</name>
</gene>